<keyword evidence="1" id="KW-1185">Reference proteome</keyword>
<dbReference type="Proteomes" id="UP000887565">
    <property type="component" value="Unplaced"/>
</dbReference>
<protein>
    <submittedName>
        <fullName evidence="2">Uncharacterized protein</fullName>
    </submittedName>
</protein>
<organism evidence="1 2">
    <name type="scientific">Romanomermis culicivorax</name>
    <name type="common">Nematode worm</name>
    <dbReference type="NCBI Taxonomy" id="13658"/>
    <lineage>
        <taxon>Eukaryota</taxon>
        <taxon>Metazoa</taxon>
        <taxon>Ecdysozoa</taxon>
        <taxon>Nematoda</taxon>
        <taxon>Enoplea</taxon>
        <taxon>Dorylaimia</taxon>
        <taxon>Mermithida</taxon>
        <taxon>Mermithoidea</taxon>
        <taxon>Mermithidae</taxon>
        <taxon>Romanomermis</taxon>
    </lineage>
</organism>
<proteinExistence type="predicted"/>
<dbReference type="WBParaSite" id="nRc.2.0.1.t16452-RA">
    <property type="protein sequence ID" value="nRc.2.0.1.t16452-RA"/>
    <property type="gene ID" value="nRc.2.0.1.g16452"/>
</dbReference>
<dbReference type="AlphaFoldDB" id="A0A915IR18"/>
<accession>A0A915IR18</accession>
<evidence type="ECO:0000313" key="1">
    <source>
        <dbReference type="Proteomes" id="UP000887565"/>
    </source>
</evidence>
<name>A0A915IR18_ROMCU</name>
<evidence type="ECO:0000313" key="2">
    <source>
        <dbReference type="WBParaSite" id="nRc.2.0.1.t16452-RA"/>
    </source>
</evidence>
<reference evidence="2" key="1">
    <citation type="submission" date="2022-11" db="UniProtKB">
        <authorList>
            <consortium name="WormBaseParasite"/>
        </authorList>
    </citation>
    <scope>IDENTIFICATION</scope>
</reference>
<sequence length="129" mass="14685">MSQAGPAKSFSTRTESDDSALPKIEITVADAGKVIMEEQNNMKVQSFELEWHTDWSMEQWEDPFCLNICRYLVFGQLPTEAMVADQVIKDAKFFLVGEDKQLYRRPNPQEEEMQLVVPGDGSFHALLAI</sequence>